<gene>
    <name evidence="1" type="ORF">ECRASSUSDP1_LOCUS22877</name>
</gene>
<keyword evidence="2" id="KW-1185">Reference proteome</keyword>
<comment type="caution">
    <text evidence="1">The sequence shown here is derived from an EMBL/GenBank/DDBJ whole genome shotgun (WGS) entry which is preliminary data.</text>
</comment>
<reference evidence="1" key="1">
    <citation type="submission" date="2023-07" db="EMBL/GenBank/DDBJ databases">
        <authorList>
            <consortium name="AG Swart"/>
            <person name="Singh M."/>
            <person name="Singh A."/>
            <person name="Seah K."/>
            <person name="Emmerich C."/>
        </authorList>
    </citation>
    <scope>NUCLEOTIDE SEQUENCE</scope>
    <source>
        <strain evidence="1">DP1</strain>
    </source>
</reference>
<organism evidence="1 2">
    <name type="scientific">Euplotes crassus</name>
    <dbReference type="NCBI Taxonomy" id="5936"/>
    <lineage>
        <taxon>Eukaryota</taxon>
        <taxon>Sar</taxon>
        <taxon>Alveolata</taxon>
        <taxon>Ciliophora</taxon>
        <taxon>Intramacronucleata</taxon>
        <taxon>Spirotrichea</taxon>
        <taxon>Hypotrichia</taxon>
        <taxon>Euplotida</taxon>
        <taxon>Euplotidae</taxon>
        <taxon>Moneuplotes</taxon>
    </lineage>
</organism>
<name>A0AAD1Y1C4_EUPCR</name>
<dbReference type="Proteomes" id="UP001295684">
    <property type="component" value="Unassembled WGS sequence"/>
</dbReference>
<evidence type="ECO:0000313" key="2">
    <source>
        <dbReference type="Proteomes" id="UP001295684"/>
    </source>
</evidence>
<protein>
    <submittedName>
        <fullName evidence="1">Uncharacterized protein</fullName>
    </submittedName>
</protein>
<evidence type="ECO:0000313" key="1">
    <source>
        <dbReference type="EMBL" id="CAI2381422.1"/>
    </source>
</evidence>
<sequence>MIVVPAADDLPSVLKDSFNFCFGLLDVFNSVPDNIESLHMVVEDLPPPCNLFLGL</sequence>
<dbReference type="EMBL" id="CAMPGE010023486">
    <property type="protein sequence ID" value="CAI2381422.1"/>
    <property type="molecule type" value="Genomic_DNA"/>
</dbReference>
<proteinExistence type="predicted"/>
<accession>A0AAD1Y1C4</accession>
<dbReference type="AlphaFoldDB" id="A0AAD1Y1C4"/>